<keyword evidence="4" id="KW-0479">Metal-binding</keyword>
<evidence type="ECO:0000256" key="9">
    <source>
        <dbReference type="ARBA" id="ARBA00034075"/>
    </source>
</evidence>
<evidence type="ECO:0000256" key="1">
    <source>
        <dbReference type="ARBA" id="ARBA00006249"/>
    </source>
</evidence>
<keyword evidence="3" id="KW-0119">Carbohydrate metabolism</keyword>
<evidence type="ECO:0000256" key="5">
    <source>
        <dbReference type="ARBA" id="ARBA00022729"/>
    </source>
</evidence>
<organism evidence="11 12">
    <name type="scientific">Cerrena zonata</name>
    <dbReference type="NCBI Taxonomy" id="2478898"/>
    <lineage>
        <taxon>Eukaryota</taxon>
        <taxon>Fungi</taxon>
        <taxon>Dikarya</taxon>
        <taxon>Basidiomycota</taxon>
        <taxon>Agaricomycotina</taxon>
        <taxon>Agaricomycetes</taxon>
        <taxon>Polyporales</taxon>
        <taxon>Cerrenaceae</taxon>
        <taxon>Cerrena</taxon>
    </lineage>
</organism>
<keyword evidence="3" id="KW-0624">Polysaccharide degradation</keyword>
<comment type="catalytic activity">
    <reaction evidence="9">
        <text>feruloyl-polysaccharide + H2O = ferulate + polysaccharide.</text>
        <dbReference type="EC" id="3.1.1.73"/>
    </reaction>
</comment>
<evidence type="ECO:0000256" key="8">
    <source>
        <dbReference type="ARBA" id="ARBA00023157"/>
    </source>
</evidence>
<dbReference type="GO" id="GO:0046872">
    <property type="term" value="F:metal ion binding"/>
    <property type="evidence" value="ECO:0007669"/>
    <property type="project" value="UniProtKB-KW"/>
</dbReference>
<reference evidence="11 12" key="1">
    <citation type="submission" date="2022-09" db="EMBL/GenBank/DDBJ databases">
        <authorList>
            <person name="Palmer J.M."/>
        </authorList>
    </citation>
    <scope>NUCLEOTIDE SEQUENCE [LARGE SCALE GENOMIC DNA]</scope>
    <source>
        <strain evidence="11 12">DSM 7382</strain>
    </source>
</reference>
<evidence type="ECO:0000256" key="7">
    <source>
        <dbReference type="ARBA" id="ARBA00022837"/>
    </source>
</evidence>
<dbReference type="GO" id="GO:0045493">
    <property type="term" value="P:xylan catabolic process"/>
    <property type="evidence" value="ECO:0007669"/>
    <property type="project" value="UniProtKB-KW"/>
</dbReference>
<evidence type="ECO:0000256" key="6">
    <source>
        <dbReference type="ARBA" id="ARBA00022801"/>
    </source>
</evidence>
<dbReference type="PANTHER" id="PTHR33938">
    <property type="entry name" value="FERULOYL ESTERASE B-RELATED"/>
    <property type="match status" value="1"/>
</dbReference>
<evidence type="ECO:0000313" key="11">
    <source>
        <dbReference type="EMBL" id="KAK7691098.1"/>
    </source>
</evidence>
<dbReference type="Proteomes" id="UP001385951">
    <property type="component" value="Unassembled WGS sequence"/>
</dbReference>
<dbReference type="EMBL" id="JASBNA010000006">
    <property type="protein sequence ID" value="KAK7691098.1"/>
    <property type="molecule type" value="Genomic_DNA"/>
</dbReference>
<sequence length="555" mass="61687">MRIDPASESYYQHCVHNAGLVALIFNHFGGRFGSIRRPLREVARYKYPVIFRSTAEVIARAFISLQGGPASLPTVRRCHCAYILPIHSKATTILSGLYPRSGPMMLITELFAFFDPMFSFLKKGNTLLLLAAATCAVDQKCASFTFESNITKLIASTFFEAGAHVNISTPYEAIDINTLPAFCRVQVEITTNATANSTALTEVWLPTDWNGRFLTIGNSGFSGSVSIAELAFTAVKQGFAGVSTNSGHSASQDNGTWALGNDNAMIDFGWRAMHLSVITGKEIVQKFYGRSHTKAYYTGCSEGGRQGLKEVQEFPDDFDGVVVGSPANWASHLISSLVRGSLNVLPTTSSRWIPENTWTNVIHPEVLRQCDELDGIKDEVISNPLLCSFRPETLACRQNQDPETCLTISQIKTVHKIYSDYYETNQTYIFGGFYPGSEKGFSMVFGPDTITLGTQYFQDWITNDTTWDISRFDLDTILLADSINPGQSNAISPDLRRFTDHKGKVLHYAGWAENLISAGNSLHYYETVNSFMRANTNIEMDDFYRLFMVPGMAHW</sequence>
<dbReference type="InterPro" id="IPR011118">
    <property type="entry name" value="Tannase/feruloyl_esterase"/>
</dbReference>
<dbReference type="InterPro" id="IPR029058">
    <property type="entry name" value="AB_hydrolase_fold"/>
</dbReference>
<evidence type="ECO:0000256" key="3">
    <source>
        <dbReference type="ARBA" id="ARBA00022651"/>
    </source>
</evidence>
<protein>
    <recommendedName>
        <fullName evidence="10">Carboxylic ester hydrolase</fullName>
        <ecNumber evidence="10">3.1.1.-</ecNumber>
    </recommendedName>
</protein>
<accession>A0AAW0GLL4</accession>
<comment type="similarity">
    <text evidence="1 10">Belongs to the tannase family.</text>
</comment>
<keyword evidence="8" id="KW-1015">Disulfide bond</keyword>
<evidence type="ECO:0000256" key="2">
    <source>
        <dbReference type="ARBA" id="ARBA00022487"/>
    </source>
</evidence>
<gene>
    <name evidence="11" type="ORF">QCA50_006201</name>
</gene>
<comment type="caution">
    <text evidence="11">The sequence shown here is derived from an EMBL/GenBank/DDBJ whole genome shotgun (WGS) entry which is preliminary data.</text>
</comment>
<keyword evidence="12" id="KW-1185">Reference proteome</keyword>
<name>A0AAW0GLL4_9APHY</name>
<dbReference type="Pfam" id="PF07519">
    <property type="entry name" value="Tannase"/>
    <property type="match status" value="1"/>
</dbReference>
<keyword evidence="2" id="KW-0719">Serine esterase</keyword>
<keyword evidence="3" id="KW-0858">Xylan degradation</keyword>
<keyword evidence="7" id="KW-0106">Calcium</keyword>
<proteinExistence type="inferred from homology"/>
<dbReference type="PANTHER" id="PTHR33938:SF15">
    <property type="entry name" value="FERULOYL ESTERASE B-RELATED"/>
    <property type="match status" value="1"/>
</dbReference>
<evidence type="ECO:0000256" key="4">
    <source>
        <dbReference type="ARBA" id="ARBA00022723"/>
    </source>
</evidence>
<evidence type="ECO:0000313" key="12">
    <source>
        <dbReference type="Proteomes" id="UP001385951"/>
    </source>
</evidence>
<keyword evidence="6 10" id="KW-0378">Hydrolase</keyword>
<dbReference type="GO" id="GO:0030600">
    <property type="term" value="F:feruloyl esterase activity"/>
    <property type="evidence" value="ECO:0007669"/>
    <property type="project" value="UniProtKB-EC"/>
</dbReference>
<dbReference type="SUPFAM" id="SSF53474">
    <property type="entry name" value="alpha/beta-Hydrolases"/>
    <property type="match status" value="1"/>
</dbReference>
<keyword evidence="5" id="KW-0732">Signal</keyword>
<dbReference type="AlphaFoldDB" id="A0AAW0GLL4"/>
<evidence type="ECO:0000256" key="10">
    <source>
        <dbReference type="RuleBase" id="RU361238"/>
    </source>
</evidence>
<dbReference type="EC" id="3.1.1.-" evidence="10"/>